<organism evidence="1 2">
    <name type="scientific">Acaulospora morrowiae</name>
    <dbReference type="NCBI Taxonomy" id="94023"/>
    <lineage>
        <taxon>Eukaryota</taxon>
        <taxon>Fungi</taxon>
        <taxon>Fungi incertae sedis</taxon>
        <taxon>Mucoromycota</taxon>
        <taxon>Glomeromycotina</taxon>
        <taxon>Glomeromycetes</taxon>
        <taxon>Diversisporales</taxon>
        <taxon>Acaulosporaceae</taxon>
        <taxon>Acaulospora</taxon>
    </lineage>
</organism>
<name>A0A9N9GYG4_9GLOM</name>
<dbReference type="EMBL" id="CAJVPV010009620">
    <property type="protein sequence ID" value="CAG8643495.1"/>
    <property type="molecule type" value="Genomic_DNA"/>
</dbReference>
<comment type="caution">
    <text evidence="1">The sequence shown here is derived from an EMBL/GenBank/DDBJ whole genome shotgun (WGS) entry which is preliminary data.</text>
</comment>
<evidence type="ECO:0000313" key="1">
    <source>
        <dbReference type="EMBL" id="CAG8643495.1"/>
    </source>
</evidence>
<dbReference type="AlphaFoldDB" id="A0A9N9GYG4"/>
<evidence type="ECO:0000313" key="2">
    <source>
        <dbReference type="Proteomes" id="UP000789342"/>
    </source>
</evidence>
<proteinExistence type="predicted"/>
<gene>
    <name evidence="1" type="ORF">AMORRO_LOCUS9627</name>
</gene>
<feature type="non-terminal residue" evidence="1">
    <location>
        <position position="1"/>
    </location>
</feature>
<accession>A0A9N9GYG4</accession>
<dbReference type="Proteomes" id="UP000789342">
    <property type="component" value="Unassembled WGS sequence"/>
</dbReference>
<reference evidence="1" key="1">
    <citation type="submission" date="2021-06" db="EMBL/GenBank/DDBJ databases">
        <authorList>
            <person name="Kallberg Y."/>
            <person name="Tangrot J."/>
            <person name="Rosling A."/>
        </authorList>
    </citation>
    <scope>NUCLEOTIDE SEQUENCE</scope>
    <source>
        <strain evidence="1">CL551</strain>
    </source>
</reference>
<protein>
    <submittedName>
        <fullName evidence="1">15918_t:CDS:1</fullName>
    </submittedName>
</protein>
<keyword evidence="2" id="KW-1185">Reference proteome</keyword>
<sequence>NDIASEKYYSMTAREELLNKLLEKDIENTKGYYTEDMNKKKLTINIQEKGPTVYLSQVEENL</sequence>